<evidence type="ECO:0000256" key="1">
    <source>
        <dbReference type="SAM" id="MobiDB-lite"/>
    </source>
</evidence>
<feature type="domain" description="SPOR" evidence="3">
    <location>
        <begin position="240"/>
        <end position="298"/>
    </location>
</feature>
<evidence type="ECO:0000313" key="5">
    <source>
        <dbReference type="Proteomes" id="UP001207626"/>
    </source>
</evidence>
<feature type="region of interest" description="Disordered" evidence="1">
    <location>
        <begin position="193"/>
        <end position="214"/>
    </location>
</feature>
<evidence type="ECO:0000259" key="3">
    <source>
        <dbReference type="Pfam" id="PF05036"/>
    </source>
</evidence>
<dbReference type="EMBL" id="JAMDLW010000038">
    <property type="protein sequence ID" value="MCY9522528.1"/>
    <property type="molecule type" value="Genomic_DNA"/>
</dbReference>
<keyword evidence="2" id="KW-0812">Transmembrane</keyword>
<dbReference type="InterPro" id="IPR036680">
    <property type="entry name" value="SPOR-like_sf"/>
</dbReference>
<proteinExistence type="predicted"/>
<evidence type="ECO:0000313" key="4">
    <source>
        <dbReference type="EMBL" id="MCY9522528.1"/>
    </source>
</evidence>
<keyword evidence="5" id="KW-1185">Reference proteome</keyword>
<comment type="caution">
    <text evidence="4">The sequence shown here is derived from an EMBL/GenBank/DDBJ whole genome shotgun (WGS) entry which is preliminary data.</text>
</comment>
<protein>
    <submittedName>
        <fullName evidence="4">SPOR domain-containing protein</fullName>
    </submittedName>
</protein>
<sequence length="439" mass="48129">MSGINPKMTFRFPKPEPIDEHIQPMDAVEESGSPFTPYIDSSVETEPMNDNAIVEPRLSKQSEETGRERLHDAAGIAKQDGDMSEADQIERWIREADHKPLSYSFDSSIEDPAGATLSDQGELLWQSVHTRTRRPSLWKVIASIAGAIATGAVFGFLALSLFRGEVTMPNPEASIPTLSNGTSGQGYAVKAGSVPADGSGGQKHTVAAAEKTADDKKTAERAAATAGGVYVTEVNIPEKAFYMLQYGVFDQPEGAKKAAAELRELGLAAMEEQSNQHRVYAAIAQAKEDAMGLSQLMKNNQVDLYVREMKRPALAKLAFKGDAATVEQFIAQSDKVNDWLMSQSIAYLEKNELKAFDGAATEQLRQEHLKWTQQMNGVQKGQPEQSLKGWTQLVQAMNTAISAVNEYNKQPSASHLWSVQEAVMIYRTAENNWLDTMKA</sequence>
<organism evidence="4 5">
    <name type="scientific">Paenibacillus apiarius</name>
    <dbReference type="NCBI Taxonomy" id="46240"/>
    <lineage>
        <taxon>Bacteria</taxon>
        <taxon>Bacillati</taxon>
        <taxon>Bacillota</taxon>
        <taxon>Bacilli</taxon>
        <taxon>Bacillales</taxon>
        <taxon>Paenibacillaceae</taxon>
        <taxon>Paenibacillus</taxon>
    </lineage>
</organism>
<accession>A0ABT4E1X7</accession>
<keyword evidence="2" id="KW-1133">Transmembrane helix</keyword>
<dbReference type="Proteomes" id="UP001207626">
    <property type="component" value="Unassembled WGS sequence"/>
</dbReference>
<dbReference type="Pfam" id="PF05036">
    <property type="entry name" value="SPOR"/>
    <property type="match status" value="1"/>
</dbReference>
<dbReference type="RefSeq" id="WP_087436098.1">
    <property type="nucleotide sequence ID" value="NZ_JAMDLV010000047.1"/>
</dbReference>
<gene>
    <name evidence="4" type="ORF">M5X09_23205</name>
</gene>
<evidence type="ECO:0000256" key="2">
    <source>
        <dbReference type="SAM" id="Phobius"/>
    </source>
</evidence>
<keyword evidence="2" id="KW-0472">Membrane</keyword>
<dbReference type="InterPro" id="IPR007730">
    <property type="entry name" value="SPOR-like_dom"/>
</dbReference>
<name>A0ABT4E1X7_9BACL</name>
<reference evidence="4 5" key="1">
    <citation type="submission" date="2022-05" db="EMBL/GenBank/DDBJ databases">
        <title>Genome Sequencing of Bee-Associated Microbes.</title>
        <authorList>
            <person name="Dunlap C."/>
        </authorList>
    </citation>
    <scope>NUCLEOTIDE SEQUENCE [LARGE SCALE GENOMIC DNA]</scope>
    <source>
        <strain evidence="4 5">NRRL NRS-1438</strain>
    </source>
</reference>
<dbReference type="SUPFAM" id="SSF110997">
    <property type="entry name" value="Sporulation related repeat"/>
    <property type="match status" value="1"/>
</dbReference>
<feature type="transmembrane region" description="Helical" evidence="2">
    <location>
        <begin position="140"/>
        <end position="162"/>
    </location>
</feature>